<gene>
    <name evidence="13" type="ORF">GLIP_0621</name>
</gene>
<keyword evidence="3 8" id="KW-1134">Transmembrane beta strand</keyword>
<evidence type="ECO:0000256" key="3">
    <source>
        <dbReference type="ARBA" id="ARBA00022452"/>
    </source>
</evidence>
<dbReference type="eggNOG" id="COG4206">
    <property type="taxonomic scope" value="Bacteria"/>
</dbReference>
<evidence type="ECO:0000256" key="5">
    <source>
        <dbReference type="ARBA" id="ARBA00023077"/>
    </source>
</evidence>
<keyword evidence="14" id="KW-1185">Reference proteome</keyword>
<comment type="subcellular location">
    <subcellularLocation>
        <location evidence="1 8">Cell outer membrane</location>
        <topology evidence="1 8">Multi-pass membrane protein</topology>
    </subcellularLocation>
</comment>
<feature type="signal peptide" evidence="10">
    <location>
        <begin position="1"/>
        <end position="30"/>
    </location>
</feature>
<comment type="caution">
    <text evidence="13">The sequence shown here is derived from an EMBL/GenBank/DDBJ whole genome shotgun (WGS) entry which is preliminary data.</text>
</comment>
<evidence type="ECO:0000256" key="6">
    <source>
        <dbReference type="ARBA" id="ARBA00023136"/>
    </source>
</evidence>
<dbReference type="Pfam" id="PF00593">
    <property type="entry name" value="TonB_dep_Rec_b-barrel"/>
    <property type="match status" value="1"/>
</dbReference>
<dbReference type="PANTHER" id="PTHR47234">
    <property type="match status" value="1"/>
</dbReference>
<keyword evidence="5 9" id="KW-0798">TonB box</keyword>
<reference evidence="13 14" key="1">
    <citation type="journal article" date="2017" name="Antonie Van Leeuwenhoek">
        <title>Rhizobium rhizosphaerae sp. nov., a novel species isolated from rice rhizosphere.</title>
        <authorList>
            <person name="Zhao J.J."/>
            <person name="Zhang J."/>
            <person name="Zhang R.J."/>
            <person name="Zhang C.W."/>
            <person name="Yin H.Q."/>
            <person name="Zhang X.X."/>
        </authorList>
    </citation>
    <scope>NUCLEOTIDE SEQUENCE [LARGE SCALE GENOMIC DNA]</scope>
    <source>
        <strain evidence="13 14">E3</strain>
    </source>
</reference>
<dbReference type="Gene3D" id="2.40.170.20">
    <property type="entry name" value="TonB-dependent receptor, beta-barrel domain"/>
    <property type="match status" value="1"/>
</dbReference>
<dbReference type="OrthoDB" id="9805434at2"/>
<dbReference type="EMBL" id="BAEN01000015">
    <property type="protein sequence ID" value="GAC13267.1"/>
    <property type="molecule type" value="Genomic_DNA"/>
</dbReference>
<dbReference type="AlphaFoldDB" id="K6Y4U5"/>
<evidence type="ECO:0000256" key="7">
    <source>
        <dbReference type="ARBA" id="ARBA00023237"/>
    </source>
</evidence>
<evidence type="ECO:0008006" key="15">
    <source>
        <dbReference type="Google" id="ProtNLM"/>
    </source>
</evidence>
<evidence type="ECO:0000256" key="8">
    <source>
        <dbReference type="PROSITE-ProRule" id="PRU01360"/>
    </source>
</evidence>
<keyword evidence="4 8" id="KW-0812">Transmembrane</keyword>
<dbReference type="InterPro" id="IPR037066">
    <property type="entry name" value="Plug_dom_sf"/>
</dbReference>
<comment type="similarity">
    <text evidence="8 9">Belongs to the TonB-dependent receptor family.</text>
</comment>
<evidence type="ECO:0000256" key="2">
    <source>
        <dbReference type="ARBA" id="ARBA00022448"/>
    </source>
</evidence>
<protein>
    <recommendedName>
        <fullName evidence="15">TonB-dependent receptor</fullName>
    </recommendedName>
</protein>
<dbReference type="PANTHER" id="PTHR47234:SF3">
    <property type="entry name" value="SECRETIN_TONB SHORT N-TERMINAL DOMAIN-CONTAINING PROTEIN"/>
    <property type="match status" value="1"/>
</dbReference>
<keyword evidence="2 8" id="KW-0813">Transport</keyword>
<proteinExistence type="inferred from homology"/>
<dbReference type="InterPro" id="IPR000531">
    <property type="entry name" value="Beta-barrel_TonB"/>
</dbReference>
<dbReference type="InterPro" id="IPR036942">
    <property type="entry name" value="Beta-barrel_TonB_sf"/>
</dbReference>
<dbReference type="GO" id="GO:0009279">
    <property type="term" value="C:cell outer membrane"/>
    <property type="evidence" value="ECO:0007669"/>
    <property type="project" value="UniProtKB-SubCell"/>
</dbReference>
<feature type="domain" description="TonB-dependent receptor-like beta-barrel" evidence="11">
    <location>
        <begin position="410"/>
        <end position="897"/>
    </location>
</feature>
<evidence type="ECO:0000256" key="1">
    <source>
        <dbReference type="ARBA" id="ARBA00004571"/>
    </source>
</evidence>
<evidence type="ECO:0000256" key="9">
    <source>
        <dbReference type="RuleBase" id="RU003357"/>
    </source>
</evidence>
<dbReference type="InterPro" id="IPR012910">
    <property type="entry name" value="Plug_dom"/>
</dbReference>
<evidence type="ECO:0000256" key="10">
    <source>
        <dbReference type="SAM" id="SignalP"/>
    </source>
</evidence>
<dbReference type="Pfam" id="PF07715">
    <property type="entry name" value="Plug"/>
    <property type="match status" value="1"/>
</dbReference>
<feature type="chain" id="PRO_5003897153" description="TonB-dependent receptor" evidence="10">
    <location>
        <begin position="31"/>
        <end position="942"/>
    </location>
</feature>
<keyword evidence="7 8" id="KW-0998">Cell outer membrane</keyword>
<sequence>MKSPIGSNTHKVTYLAALISSMLAMNTALAQEDASELDSLDDNSKVESIQITGSRVARDGYDTPAPVTIMTEDDINAFSPGSVAEFVNTLPSVTGSSTASTSSGSLSNGASGIAALNLRALGTGRTLVLFDGQRNVVSASTGQVDTNTFPQSLIKNVEVVTGGASSVYGSDAISGVVNFILDKEYVGFKSQVEYGETTYGDRENGKVVLTYGTELADGAGHLLLSGEYYSANGIHYTTRDWAEKGFVGMINPDTSEGSPFFLVDENIGISNYTPGGMIASGPMYGTYFGVDGAVNQLAFGDVSGQWMQGGDWEYSTSGMLGTNSLAADEERNNMFARLSYMFGETEVYLQGSYAEYEGLSYYINPTSKGVTIYADNAFLPDSVATQMADQGLDSFSLNTSNVDMPASGANNIRDTLRIVLGANGEFEAGGKFFNWDAYYQHGKTKTDEHMTPTFNNERLTLATDAVLDPQSGEIVCRSTLSDPSNGCVALNRFGVGVASDEALDYVLGRPRREQEFIQNVAAINFNTGDFEGWAGPISIAFGAEYRKEEMDGYVDSQYSSGWKYGNYKVTQGDYDVIEGYIETLVPLTDDLDFNGAVRYTDYSTSGGVTTWKAGLTYQPIEDVTLRLTKSKDIRAPNLSELYAAGTARSNSVTINGESVPMVQNLQGNPNVAPEEADSLGLGVILRPSFLENFSAAIDYYEVEIDGIISFVTADTTAEFCVEFAVQKYCDNMIYDDSGTLQTINLLYDNLNVMTAKGVDYDLTYSFDLADIFDDAPGAFKLRFLATNYLESITDNGVTAIDEAGSNASSTPDWKYRATVTYDIEDLTLNLTARGVSDGVLSNAYIECTSSCPESVAPNYTINDNSVDGEVLFDLYAAKTFNFSDDSEAEFYLTIRNLFDTDPQMVAFPAFQGSENRPGYLETNRGLYDVLGRQFKVGFRVQM</sequence>
<dbReference type="STRING" id="1127673.GLIP_0621"/>
<evidence type="ECO:0000256" key="4">
    <source>
        <dbReference type="ARBA" id="ARBA00022692"/>
    </source>
</evidence>
<dbReference type="RefSeq" id="WP_008843087.1">
    <property type="nucleotide sequence ID" value="NZ_BAEN01000015.1"/>
</dbReference>
<dbReference type="InterPro" id="IPR039426">
    <property type="entry name" value="TonB-dep_rcpt-like"/>
</dbReference>
<accession>K6Y4U5</accession>
<evidence type="ECO:0000313" key="14">
    <source>
        <dbReference type="Proteomes" id="UP000006334"/>
    </source>
</evidence>
<evidence type="ECO:0000313" key="13">
    <source>
        <dbReference type="EMBL" id="GAC13267.1"/>
    </source>
</evidence>
<organism evidence="13 14">
    <name type="scientific">Aliiglaciecola lipolytica E3</name>
    <dbReference type="NCBI Taxonomy" id="1127673"/>
    <lineage>
        <taxon>Bacteria</taxon>
        <taxon>Pseudomonadati</taxon>
        <taxon>Pseudomonadota</taxon>
        <taxon>Gammaproteobacteria</taxon>
        <taxon>Alteromonadales</taxon>
        <taxon>Alteromonadaceae</taxon>
        <taxon>Aliiglaciecola</taxon>
    </lineage>
</organism>
<keyword evidence="10" id="KW-0732">Signal</keyword>
<dbReference type="Gene3D" id="2.170.130.10">
    <property type="entry name" value="TonB-dependent receptor, plug domain"/>
    <property type="match status" value="1"/>
</dbReference>
<keyword evidence="6 8" id="KW-0472">Membrane</keyword>
<name>K6Y4U5_9ALTE</name>
<evidence type="ECO:0000259" key="12">
    <source>
        <dbReference type="Pfam" id="PF07715"/>
    </source>
</evidence>
<dbReference type="SUPFAM" id="SSF56935">
    <property type="entry name" value="Porins"/>
    <property type="match status" value="1"/>
</dbReference>
<dbReference type="PROSITE" id="PS52016">
    <property type="entry name" value="TONB_DEPENDENT_REC_3"/>
    <property type="match status" value="1"/>
</dbReference>
<evidence type="ECO:0000259" key="11">
    <source>
        <dbReference type="Pfam" id="PF00593"/>
    </source>
</evidence>
<dbReference type="Proteomes" id="UP000006334">
    <property type="component" value="Unassembled WGS sequence"/>
</dbReference>
<feature type="domain" description="TonB-dependent receptor plug" evidence="12">
    <location>
        <begin position="61"/>
        <end position="176"/>
    </location>
</feature>